<keyword evidence="1" id="KW-0175">Coiled coil</keyword>
<evidence type="ECO:0000313" key="3">
    <source>
        <dbReference type="Proteomes" id="UP000051952"/>
    </source>
</evidence>
<gene>
    <name evidence="2" type="ORF">BSAL_17820c</name>
</gene>
<feature type="coiled-coil region" evidence="1">
    <location>
        <begin position="215"/>
        <end position="263"/>
    </location>
</feature>
<keyword evidence="3" id="KW-1185">Reference proteome</keyword>
<dbReference type="Proteomes" id="UP000051952">
    <property type="component" value="Unassembled WGS sequence"/>
</dbReference>
<evidence type="ECO:0000313" key="2">
    <source>
        <dbReference type="EMBL" id="CUI14835.1"/>
    </source>
</evidence>
<organism evidence="2 3">
    <name type="scientific">Bodo saltans</name>
    <name type="common">Flagellated protozoan</name>
    <dbReference type="NCBI Taxonomy" id="75058"/>
    <lineage>
        <taxon>Eukaryota</taxon>
        <taxon>Discoba</taxon>
        <taxon>Euglenozoa</taxon>
        <taxon>Kinetoplastea</taxon>
        <taxon>Metakinetoplastina</taxon>
        <taxon>Eubodonida</taxon>
        <taxon>Bodonidae</taxon>
        <taxon>Bodo</taxon>
    </lineage>
</organism>
<feature type="coiled-coil region" evidence="1">
    <location>
        <begin position="49"/>
        <end position="76"/>
    </location>
</feature>
<accession>A0A0S4KPJ0</accession>
<proteinExistence type="predicted"/>
<protein>
    <submittedName>
        <fullName evidence="2">Uncharacterized protein</fullName>
    </submittedName>
</protein>
<reference evidence="3" key="1">
    <citation type="submission" date="2015-09" db="EMBL/GenBank/DDBJ databases">
        <authorList>
            <consortium name="Pathogen Informatics"/>
        </authorList>
    </citation>
    <scope>NUCLEOTIDE SEQUENCE [LARGE SCALE GENOMIC DNA]</scope>
    <source>
        <strain evidence="3">Lake Konstanz</strain>
    </source>
</reference>
<dbReference type="VEuPathDB" id="TriTrypDB:BSAL_17820c"/>
<sequence>MSKNKGQAAKRQLLKSIGQFDLNHSVLTASVVGGPEVDGFDIEVQRQTAREISLACNNLEKLLEELEEHVDVREKERPVEQVDGALEAEQARGEVRRLRAFAADDTTMETTSVGDYSADPDVPDIFADTPYSECTREMLTSSEKIENSINVLWTILSENPQWWNSAILVRRIKTHAIRANYHSRSGKAWGDHLRSHLLVSSTGLNKTSLEAHGEQHEIRRQLAAATQRRNDLEKKKKTVGDELNDIVTEKERLERQGATLERRLIDRGDEMSVFSPQVNRMEAILLLQKLKEADSSLRDDCETVLKWLMQNHVAM</sequence>
<dbReference type="EMBL" id="CYKH01001680">
    <property type="protein sequence ID" value="CUI14835.1"/>
    <property type="molecule type" value="Genomic_DNA"/>
</dbReference>
<evidence type="ECO:0000256" key="1">
    <source>
        <dbReference type="SAM" id="Coils"/>
    </source>
</evidence>
<dbReference type="AlphaFoldDB" id="A0A0S4KPJ0"/>
<name>A0A0S4KPJ0_BODSA</name>
<dbReference type="OMA" id="YSECTRE"/>